<evidence type="ECO:0000313" key="3">
    <source>
        <dbReference type="Proteomes" id="UP000275078"/>
    </source>
</evidence>
<dbReference type="AlphaFoldDB" id="A0A3N4I5L4"/>
<proteinExistence type="predicted"/>
<evidence type="ECO:0000256" key="1">
    <source>
        <dbReference type="SAM" id="MobiDB-lite"/>
    </source>
</evidence>
<keyword evidence="3" id="KW-1185">Reference proteome</keyword>
<dbReference type="EMBL" id="ML119693">
    <property type="protein sequence ID" value="RPA79958.1"/>
    <property type="molecule type" value="Genomic_DNA"/>
</dbReference>
<sequence>MIERGRVYGTSYSYLERWIRGGWYILREESSLFYFSLYLHPKLTINSSHKNPIFRILVVLSPITPQPNRTTPPNLSVPPTQPNLHHPTSKISPHTRKKPP</sequence>
<organism evidence="2 3">
    <name type="scientific">Ascobolus immersus RN42</name>
    <dbReference type="NCBI Taxonomy" id="1160509"/>
    <lineage>
        <taxon>Eukaryota</taxon>
        <taxon>Fungi</taxon>
        <taxon>Dikarya</taxon>
        <taxon>Ascomycota</taxon>
        <taxon>Pezizomycotina</taxon>
        <taxon>Pezizomycetes</taxon>
        <taxon>Pezizales</taxon>
        <taxon>Ascobolaceae</taxon>
        <taxon>Ascobolus</taxon>
    </lineage>
</organism>
<name>A0A3N4I5L4_ASCIM</name>
<protein>
    <submittedName>
        <fullName evidence="2">Uncharacterized protein</fullName>
    </submittedName>
</protein>
<accession>A0A3N4I5L4</accession>
<dbReference type="Proteomes" id="UP000275078">
    <property type="component" value="Unassembled WGS sequence"/>
</dbReference>
<feature type="region of interest" description="Disordered" evidence="1">
    <location>
        <begin position="67"/>
        <end position="100"/>
    </location>
</feature>
<reference evidence="2 3" key="1">
    <citation type="journal article" date="2018" name="Nat. Ecol. Evol.">
        <title>Pezizomycetes genomes reveal the molecular basis of ectomycorrhizal truffle lifestyle.</title>
        <authorList>
            <person name="Murat C."/>
            <person name="Payen T."/>
            <person name="Noel B."/>
            <person name="Kuo A."/>
            <person name="Morin E."/>
            <person name="Chen J."/>
            <person name="Kohler A."/>
            <person name="Krizsan K."/>
            <person name="Balestrini R."/>
            <person name="Da Silva C."/>
            <person name="Montanini B."/>
            <person name="Hainaut M."/>
            <person name="Levati E."/>
            <person name="Barry K.W."/>
            <person name="Belfiori B."/>
            <person name="Cichocki N."/>
            <person name="Clum A."/>
            <person name="Dockter R.B."/>
            <person name="Fauchery L."/>
            <person name="Guy J."/>
            <person name="Iotti M."/>
            <person name="Le Tacon F."/>
            <person name="Lindquist E.A."/>
            <person name="Lipzen A."/>
            <person name="Malagnac F."/>
            <person name="Mello A."/>
            <person name="Molinier V."/>
            <person name="Miyauchi S."/>
            <person name="Poulain J."/>
            <person name="Riccioni C."/>
            <person name="Rubini A."/>
            <person name="Sitrit Y."/>
            <person name="Splivallo R."/>
            <person name="Traeger S."/>
            <person name="Wang M."/>
            <person name="Zifcakova L."/>
            <person name="Wipf D."/>
            <person name="Zambonelli A."/>
            <person name="Paolocci F."/>
            <person name="Nowrousian M."/>
            <person name="Ottonello S."/>
            <person name="Baldrian P."/>
            <person name="Spatafora J.W."/>
            <person name="Henrissat B."/>
            <person name="Nagy L.G."/>
            <person name="Aury J.M."/>
            <person name="Wincker P."/>
            <person name="Grigoriev I.V."/>
            <person name="Bonfante P."/>
            <person name="Martin F.M."/>
        </authorList>
    </citation>
    <scope>NUCLEOTIDE SEQUENCE [LARGE SCALE GENOMIC DNA]</scope>
    <source>
        <strain evidence="2 3">RN42</strain>
    </source>
</reference>
<gene>
    <name evidence="2" type="ORF">BJ508DRAFT_132772</name>
</gene>
<evidence type="ECO:0000313" key="2">
    <source>
        <dbReference type="EMBL" id="RPA79958.1"/>
    </source>
</evidence>